<dbReference type="EMBL" id="PCVY01000022">
    <property type="protein sequence ID" value="PIQ86993.1"/>
    <property type="molecule type" value="Genomic_DNA"/>
</dbReference>
<evidence type="ECO:0000256" key="3">
    <source>
        <dbReference type="SAM" id="MobiDB-lite"/>
    </source>
</evidence>
<evidence type="ECO:0000256" key="2">
    <source>
        <dbReference type="ARBA" id="ARBA00022946"/>
    </source>
</evidence>
<feature type="region of interest" description="Disordered" evidence="3">
    <location>
        <begin position="93"/>
        <end position="122"/>
    </location>
</feature>
<dbReference type="Proteomes" id="UP000230859">
    <property type="component" value="Unassembled WGS sequence"/>
</dbReference>
<feature type="domain" description="Prokaryotic-type class I peptide chain release factors" evidence="4">
    <location>
        <begin position="35"/>
        <end position="51"/>
    </location>
</feature>
<feature type="region of interest" description="Disordered" evidence="3">
    <location>
        <begin position="36"/>
        <end position="66"/>
    </location>
</feature>
<name>A0A2H0LRC0_9BACT</name>
<organism evidence="5 6">
    <name type="scientific">Candidatus Abzuiibacterium crystallinum</name>
    <dbReference type="NCBI Taxonomy" id="1974748"/>
    <lineage>
        <taxon>Bacteria</taxon>
        <taxon>Pseudomonadati</taxon>
        <taxon>Candidatus Omnitrophota</taxon>
        <taxon>Candidatus Abzuiibacterium</taxon>
    </lineage>
</organism>
<proteinExistence type="inferred from homology"/>
<dbReference type="GO" id="GO:0003747">
    <property type="term" value="F:translation release factor activity"/>
    <property type="evidence" value="ECO:0007669"/>
    <property type="project" value="InterPro"/>
</dbReference>
<dbReference type="PANTHER" id="PTHR46203">
    <property type="entry name" value="PROBABLE PEPTIDE CHAIN RELEASE FACTOR C12ORF65"/>
    <property type="match status" value="1"/>
</dbReference>
<dbReference type="InterPro" id="IPR052405">
    <property type="entry name" value="Mito_Transl_Release_Factor"/>
</dbReference>
<dbReference type="Gene3D" id="3.30.160.20">
    <property type="match status" value="1"/>
</dbReference>
<keyword evidence="2" id="KW-0809">Transit peptide</keyword>
<gene>
    <name evidence="5" type="ORF">COV74_02285</name>
</gene>
<evidence type="ECO:0000259" key="4">
    <source>
        <dbReference type="PROSITE" id="PS00745"/>
    </source>
</evidence>
<dbReference type="PROSITE" id="PS00745">
    <property type="entry name" value="RF_PROK_I"/>
    <property type="match status" value="1"/>
</dbReference>
<evidence type="ECO:0000256" key="1">
    <source>
        <dbReference type="ARBA" id="ARBA00010835"/>
    </source>
</evidence>
<dbReference type="InterPro" id="IPR000352">
    <property type="entry name" value="Pep_chain_release_fac_I"/>
</dbReference>
<dbReference type="Pfam" id="PF00472">
    <property type="entry name" value="RF-1"/>
    <property type="match status" value="1"/>
</dbReference>
<accession>A0A2H0LRC0</accession>
<dbReference type="InterPro" id="IPR045853">
    <property type="entry name" value="Pep_chain_release_fac_I_sf"/>
</dbReference>
<comment type="similarity">
    <text evidence="1">Belongs to the prokaryotic/mitochondrial release factor family.</text>
</comment>
<feature type="compositionally biased region" description="Basic residues" evidence="3">
    <location>
        <begin position="101"/>
        <end position="115"/>
    </location>
</feature>
<sequence length="122" mass="14232">MSVSFPVSAPKQAQLLERMQAVGLREEDLEEQFIRSRGPGGQHVNKSSTGVMLVHKPSQTQVRWDQERSQGLNRFFARRKLVEIFEREKLGSMSPAERKLARIRKQKKRRKRRHRSQEPPTG</sequence>
<dbReference type="PANTHER" id="PTHR46203:SF1">
    <property type="entry name" value="MITOCHONDRIAL TRANSLATION RELEASE FACTOR IN RESCUE"/>
    <property type="match status" value="1"/>
</dbReference>
<protein>
    <submittedName>
        <fullName evidence="5">Peptide chain release factor-like protein</fullName>
    </submittedName>
</protein>
<dbReference type="AlphaFoldDB" id="A0A2H0LRC0"/>
<evidence type="ECO:0000313" key="5">
    <source>
        <dbReference type="EMBL" id="PIQ86993.1"/>
    </source>
</evidence>
<dbReference type="SUPFAM" id="SSF75620">
    <property type="entry name" value="Release factor"/>
    <property type="match status" value="1"/>
</dbReference>
<comment type="caution">
    <text evidence="5">The sequence shown here is derived from an EMBL/GenBank/DDBJ whole genome shotgun (WGS) entry which is preliminary data.</text>
</comment>
<evidence type="ECO:0000313" key="6">
    <source>
        <dbReference type="Proteomes" id="UP000230859"/>
    </source>
</evidence>
<reference evidence="5 6" key="1">
    <citation type="submission" date="2017-09" db="EMBL/GenBank/DDBJ databases">
        <title>Depth-based differentiation of microbial function through sediment-hosted aquifers and enrichment of novel symbionts in the deep terrestrial subsurface.</title>
        <authorList>
            <person name="Probst A.J."/>
            <person name="Ladd B."/>
            <person name="Jarett J.K."/>
            <person name="Geller-Mcgrath D.E."/>
            <person name="Sieber C.M."/>
            <person name="Emerson J.B."/>
            <person name="Anantharaman K."/>
            <person name="Thomas B.C."/>
            <person name="Malmstrom R."/>
            <person name="Stieglmeier M."/>
            <person name="Klingl A."/>
            <person name="Woyke T."/>
            <person name="Ryan C.M."/>
            <person name="Banfield J.F."/>
        </authorList>
    </citation>
    <scope>NUCLEOTIDE SEQUENCE [LARGE SCALE GENOMIC DNA]</scope>
    <source>
        <strain evidence="5">CG11_big_fil_rev_8_21_14_0_20_45_26</strain>
    </source>
</reference>